<dbReference type="OrthoDB" id="1920576at2759"/>
<keyword evidence="1" id="KW-0472">Membrane</keyword>
<feature type="transmembrane region" description="Helical" evidence="1">
    <location>
        <begin position="198"/>
        <end position="220"/>
    </location>
</feature>
<accession>A0A8K0NCF6</accession>
<comment type="caution">
    <text evidence="2">The sequence shown here is derived from an EMBL/GenBank/DDBJ whole genome shotgun (WGS) entry which is preliminary data.</text>
</comment>
<reference evidence="2" key="2">
    <citation type="submission" date="2019-07" db="EMBL/GenBank/DDBJ databases">
        <authorList>
            <person name="Yang Y."/>
            <person name="Bocs S."/>
            <person name="Baudouin L."/>
        </authorList>
    </citation>
    <scope>NUCLEOTIDE SEQUENCE</scope>
    <source>
        <tissue evidence="2">Spear leaf of Hainan Tall coconut</tissue>
    </source>
</reference>
<reference evidence="2" key="1">
    <citation type="journal article" date="2017" name="Gigascience">
        <title>The genome draft of coconut (Cocos nucifera).</title>
        <authorList>
            <person name="Xiao Y."/>
            <person name="Xu P."/>
            <person name="Fan H."/>
            <person name="Baudouin L."/>
            <person name="Xia W."/>
            <person name="Bocs S."/>
            <person name="Xu J."/>
            <person name="Li Q."/>
            <person name="Guo A."/>
            <person name="Zhou L."/>
            <person name="Li J."/>
            <person name="Wu Y."/>
            <person name="Ma Z."/>
            <person name="Armero A."/>
            <person name="Issali A.E."/>
            <person name="Liu N."/>
            <person name="Peng M."/>
            <person name="Yang Y."/>
        </authorList>
    </citation>
    <scope>NUCLEOTIDE SEQUENCE</scope>
    <source>
        <tissue evidence="2">Spear leaf of Hainan Tall coconut</tissue>
    </source>
</reference>
<evidence type="ECO:0000313" key="2">
    <source>
        <dbReference type="EMBL" id="KAG1368218.1"/>
    </source>
</evidence>
<keyword evidence="1" id="KW-1133">Transmembrane helix</keyword>
<dbReference type="Proteomes" id="UP000797356">
    <property type="component" value="Chromosome 14"/>
</dbReference>
<evidence type="ECO:0000256" key="1">
    <source>
        <dbReference type="SAM" id="Phobius"/>
    </source>
</evidence>
<sequence length="223" mass="25217">MGCYPVHNLLMVMECFQQRAKELGISDQGRHRTRGQVRAESPGCCQNVSVSGEDGSMGNMTWEKWKDKPNRPFKQENFIHLMTRMSSHQKLLHEIQPHAATKVPASEDVLGGDYHAFWIMKGECWFHPKKLAGSVLIDGTSFDSFEILEETLTTPKETAALFAGGYVHKIQIRTPNWAARSRVLSFSKTMDAAASDIFSLQGTFIFPLLVWVSLIMRSIIREV</sequence>
<dbReference type="AlphaFoldDB" id="A0A8K0NCF6"/>
<dbReference type="EMBL" id="CM017885">
    <property type="protein sequence ID" value="KAG1368218.1"/>
    <property type="molecule type" value="Genomic_DNA"/>
</dbReference>
<proteinExistence type="predicted"/>
<gene>
    <name evidence="2" type="ORF">COCNU_14G006860</name>
</gene>
<keyword evidence="1" id="KW-0812">Transmembrane</keyword>
<keyword evidence="3" id="KW-1185">Reference proteome</keyword>
<protein>
    <submittedName>
        <fullName evidence="2">Uncharacterized protein</fullName>
    </submittedName>
</protein>
<name>A0A8K0NCF6_COCNU</name>
<evidence type="ECO:0000313" key="3">
    <source>
        <dbReference type="Proteomes" id="UP000797356"/>
    </source>
</evidence>
<organism evidence="2 3">
    <name type="scientific">Cocos nucifera</name>
    <name type="common">Coconut palm</name>
    <dbReference type="NCBI Taxonomy" id="13894"/>
    <lineage>
        <taxon>Eukaryota</taxon>
        <taxon>Viridiplantae</taxon>
        <taxon>Streptophyta</taxon>
        <taxon>Embryophyta</taxon>
        <taxon>Tracheophyta</taxon>
        <taxon>Spermatophyta</taxon>
        <taxon>Magnoliopsida</taxon>
        <taxon>Liliopsida</taxon>
        <taxon>Arecaceae</taxon>
        <taxon>Arecoideae</taxon>
        <taxon>Cocoseae</taxon>
        <taxon>Attaleinae</taxon>
        <taxon>Cocos</taxon>
    </lineage>
</organism>